<dbReference type="Proteomes" id="UP000199588">
    <property type="component" value="Unassembled WGS sequence"/>
</dbReference>
<organism evidence="1 2">
    <name type="scientific">Basfia succiniciproducens</name>
    <dbReference type="NCBI Taxonomy" id="653940"/>
    <lineage>
        <taxon>Bacteria</taxon>
        <taxon>Pseudomonadati</taxon>
        <taxon>Pseudomonadota</taxon>
        <taxon>Gammaproteobacteria</taxon>
        <taxon>Pasteurellales</taxon>
        <taxon>Pasteurellaceae</taxon>
        <taxon>Basfia</taxon>
    </lineage>
</organism>
<proteinExistence type="predicted"/>
<keyword evidence="2" id="KW-1185">Reference proteome</keyword>
<evidence type="ECO:0000313" key="1">
    <source>
        <dbReference type="EMBL" id="SCY20266.1"/>
    </source>
</evidence>
<comment type="caution">
    <text evidence="1">The sequence shown here is derived from an EMBL/GenBank/DDBJ whole genome shotgun (WGS) entry which is preliminary data.</text>
</comment>
<sequence>MKVLMSIKPQYVDKIFSGEKVYELRRRIFQKKVSTIVIYATSPVMKVIGEVNIDSIVIDSPENIFRRFEKSICITEDNFFNYFFNKNVAYAIKIGAVCKYSKPKELSYFGIDRAPQSYIYLK</sequence>
<gene>
    <name evidence="1" type="ORF">SAMN02910354_01837</name>
</gene>
<dbReference type="InterPro" id="IPR015947">
    <property type="entry name" value="PUA-like_sf"/>
</dbReference>
<accession>A0A1G5DZV4</accession>
<dbReference type="Gene3D" id="2.30.130.30">
    <property type="entry name" value="Hypothetical protein"/>
    <property type="match status" value="1"/>
</dbReference>
<dbReference type="RefSeq" id="WP_090656329.1">
    <property type="nucleotide sequence ID" value="NZ_CP197711.1"/>
</dbReference>
<dbReference type="EMBL" id="FMUQ01000015">
    <property type="protein sequence ID" value="SCY20266.1"/>
    <property type="molecule type" value="Genomic_DNA"/>
</dbReference>
<reference evidence="1 2" key="1">
    <citation type="submission" date="2016-10" db="EMBL/GenBank/DDBJ databases">
        <authorList>
            <person name="Varghese N."/>
            <person name="Submissions S."/>
        </authorList>
    </citation>
    <scope>NUCLEOTIDE SEQUENCE [LARGE SCALE GENOMIC DNA]</scope>
    <source>
        <strain evidence="1 2">DSM 22022</strain>
    </source>
</reference>
<evidence type="ECO:0000313" key="2">
    <source>
        <dbReference type="Proteomes" id="UP000199588"/>
    </source>
</evidence>
<protein>
    <submittedName>
        <fullName evidence="1">Predicted transcriptional regulator, contains an HTH and PUA-like domains</fullName>
    </submittedName>
</protein>
<name>A0A1G5DZV4_9PAST</name>
<dbReference type="SUPFAM" id="SSF88697">
    <property type="entry name" value="PUA domain-like"/>
    <property type="match status" value="1"/>
</dbReference>